<dbReference type="NCBIfam" id="TIGR00254">
    <property type="entry name" value="GGDEF"/>
    <property type="match status" value="1"/>
</dbReference>
<keyword evidence="6" id="KW-1185">Reference proteome</keyword>
<dbReference type="SUPFAM" id="SSF55073">
    <property type="entry name" value="Nucleotide cyclase"/>
    <property type="match status" value="1"/>
</dbReference>
<evidence type="ECO:0000256" key="2">
    <source>
        <dbReference type="ARBA" id="ARBA00034247"/>
    </source>
</evidence>
<feature type="transmembrane region" description="Helical" evidence="3">
    <location>
        <begin position="29"/>
        <end position="53"/>
    </location>
</feature>
<dbReference type="InterPro" id="IPR050469">
    <property type="entry name" value="Diguanylate_Cyclase"/>
</dbReference>
<dbReference type="SMART" id="SM00267">
    <property type="entry name" value="GGDEF"/>
    <property type="match status" value="1"/>
</dbReference>
<dbReference type="Pfam" id="PF22588">
    <property type="entry name" value="dCache_1_like"/>
    <property type="match status" value="1"/>
</dbReference>
<dbReference type="CDD" id="cd12914">
    <property type="entry name" value="PDC1_DGC_like"/>
    <property type="match status" value="1"/>
</dbReference>
<dbReference type="Gene3D" id="3.30.450.20">
    <property type="entry name" value="PAS domain"/>
    <property type="match status" value="2"/>
</dbReference>
<keyword evidence="3" id="KW-0812">Transmembrane</keyword>
<evidence type="ECO:0000313" key="6">
    <source>
        <dbReference type="Proteomes" id="UP001055117"/>
    </source>
</evidence>
<proteinExistence type="predicted"/>
<dbReference type="InterPro" id="IPR029787">
    <property type="entry name" value="Nucleotide_cyclase"/>
</dbReference>
<evidence type="ECO:0000256" key="1">
    <source>
        <dbReference type="ARBA" id="ARBA00012528"/>
    </source>
</evidence>
<gene>
    <name evidence="5" type="ORF">AFCDBAGC_0518</name>
</gene>
<dbReference type="InterPro" id="IPR043128">
    <property type="entry name" value="Rev_trsase/Diguanyl_cyclase"/>
</dbReference>
<evidence type="ECO:0000313" key="5">
    <source>
        <dbReference type="EMBL" id="GJD42679.1"/>
    </source>
</evidence>
<dbReference type="InterPro" id="IPR000160">
    <property type="entry name" value="GGDEF_dom"/>
</dbReference>
<sequence>MFASKAKLSRSVLADLASAATAPLRKDRASLLIARFGIGVTACLAILGAYLIYDLRDGAWRRAETNAQNLLGMIEEAVSRNVVMYDLSLQAAAVRATQPNLIELPPDLRREVLFDNAASAAGLGVIALVDSSGQVQITSDPETTSRHSVADLPEFQRLKADPQAGLVITGPRTSRISGRSIMGLSRPIVKADGTFGGMVSGAIHLSYFQSQFARLRIDPGAHINVFHQDGTLMLRHPYGAGYVGRNVADGPAFLRHREERRGMFVGTSTLDGKDRLYAFANLEGLPLVVNVSTGVDSIRAVWLSKALWIAALILGLICVTLGSMLVLHREMTQRTVAEDSARTANAELSRLALTDSLTGLPNRRRYDAALDEAWQRAVRHREPIALLLLDADHFKRFNDHFGHHRGDAVLQALAACVLQRLAGLDAVACRIGGEEFAVILSGLPDDAVRALADRIRRAVVGLQIAHATDVGGVATISVGLACRVPGPGDDAAALFADADAALYAAKRAGRNRVRAAAHAAPAEPVALTA</sequence>
<reference evidence="5 6" key="1">
    <citation type="journal article" date="2021" name="Front. Microbiol.">
        <title>Comprehensive Comparative Genomics and Phenotyping of Methylobacterium Species.</title>
        <authorList>
            <person name="Alessa O."/>
            <person name="Ogura Y."/>
            <person name="Fujitani Y."/>
            <person name="Takami H."/>
            <person name="Hayashi T."/>
            <person name="Sahin N."/>
            <person name="Tani A."/>
        </authorList>
    </citation>
    <scope>NUCLEOTIDE SEQUENCE [LARGE SCALE GENOMIC DNA]</scope>
    <source>
        <strain evidence="5 6">DSM 23679</strain>
    </source>
</reference>
<accession>A0ABQ4QD81</accession>
<evidence type="ECO:0000256" key="3">
    <source>
        <dbReference type="SAM" id="Phobius"/>
    </source>
</evidence>
<dbReference type="Proteomes" id="UP001055117">
    <property type="component" value="Unassembled WGS sequence"/>
</dbReference>
<dbReference type="PROSITE" id="PS50887">
    <property type="entry name" value="GGDEF"/>
    <property type="match status" value="1"/>
</dbReference>
<name>A0ABQ4QD81_9HYPH</name>
<dbReference type="Pfam" id="PF00990">
    <property type="entry name" value="GGDEF"/>
    <property type="match status" value="1"/>
</dbReference>
<keyword evidence="3" id="KW-1133">Transmembrane helix</keyword>
<dbReference type="PANTHER" id="PTHR45138:SF9">
    <property type="entry name" value="DIGUANYLATE CYCLASE DGCM-RELATED"/>
    <property type="match status" value="1"/>
</dbReference>
<keyword evidence="3" id="KW-0472">Membrane</keyword>
<comment type="catalytic activity">
    <reaction evidence="2">
        <text>2 GTP = 3',3'-c-di-GMP + 2 diphosphate</text>
        <dbReference type="Rhea" id="RHEA:24898"/>
        <dbReference type="ChEBI" id="CHEBI:33019"/>
        <dbReference type="ChEBI" id="CHEBI:37565"/>
        <dbReference type="ChEBI" id="CHEBI:58805"/>
        <dbReference type="EC" id="2.7.7.65"/>
    </reaction>
</comment>
<dbReference type="InterPro" id="IPR054327">
    <property type="entry name" value="His-kinase-like_sensor"/>
</dbReference>
<dbReference type="EMBL" id="BPQG01000006">
    <property type="protein sequence ID" value="GJD42679.1"/>
    <property type="molecule type" value="Genomic_DNA"/>
</dbReference>
<dbReference type="Gene3D" id="3.30.70.270">
    <property type="match status" value="1"/>
</dbReference>
<dbReference type="PANTHER" id="PTHR45138">
    <property type="entry name" value="REGULATORY COMPONENTS OF SENSORY TRANSDUCTION SYSTEM"/>
    <property type="match status" value="1"/>
</dbReference>
<evidence type="ECO:0000259" key="4">
    <source>
        <dbReference type="PROSITE" id="PS50887"/>
    </source>
</evidence>
<dbReference type="CDD" id="cd12915">
    <property type="entry name" value="PDC2_DGC_like"/>
    <property type="match status" value="1"/>
</dbReference>
<dbReference type="EC" id="2.7.7.65" evidence="1"/>
<organism evidence="5 6">
    <name type="scientific">Methylobacterium cerastii</name>
    <dbReference type="NCBI Taxonomy" id="932741"/>
    <lineage>
        <taxon>Bacteria</taxon>
        <taxon>Pseudomonadati</taxon>
        <taxon>Pseudomonadota</taxon>
        <taxon>Alphaproteobacteria</taxon>
        <taxon>Hyphomicrobiales</taxon>
        <taxon>Methylobacteriaceae</taxon>
        <taxon>Methylobacterium</taxon>
    </lineage>
</organism>
<feature type="domain" description="GGDEF" evidence="4">
    <location>
        <begin position="382"/>
        <end position="518"/>
    </location>
</feature>
<feature type="transmembrane region" description="Helical" evidence="3">
    <location>
        <begin position="306"/>
        <end position="327"/>
    </location>
</feature>
<comment type="caution">
    <text evidence="5">The sequence shown here is derived from an EMBL/GenBank/DDBJ whole genome shotgun (WGS) entry which is preliminary data.</text>
</comment>
<dbReference type="CDD" id="cd01949">
    <property type="entry name" value="GGDEF"/>
    <property type="match status" value="1"/>
</dbReference>
<protein>
    <recommendedName>
        <fullName evidence="1">diguanylate cyclase</fullName>
        <ecNumber evidence="1">2.7.7.65</ecNumber>
    </recommendedName>
</protein>